<name>A0A0L6V975_9BASI</name>
<feature type="domain" description="NADP-dependent oxidoreductase" evidence="8">
    <location>
        <begin position="88"/>
        <end position="250"/>
    </location>
</feature>
<dbReference type="CDD" id="cd19120">
    <property type="entry name" value="AKR_AKR3C2-3"/>
    <property type="match status" value="1"/>
</dbReference>
<feature type="compositionally biased region" description="Basic and acidic residues" evidence="7">
    <location>
        <begin position="27"/>
        <end position="42"/>
    </location>
</feature>
<dbReference type="InterPro" id="IPR036812">
    <property type="entry name" value="NAD(P)_OxRdtase_dom_sf"/>
</dbReference>
<dbReference type="GO" id="GO:0016652">
    <property type="term" value="F:oxidoreductase activity, acting on NAD(P)H as acceptor"/>
    <property type="evidence" value="ECO:0007669"/>
    <property type="project" value="InterPro"/>
</dbReference>
<dbReference type="InterPro" id="IPR018170">
    <property type="entry name" value="Aldo/ket_reductase_CS"/>
</dbReference>
<proteinExistence type="inferred from homology"/>
<dbReference type="PRINTS" id="PR00069">
    <property type="entry name" value="ALDKETRDTASE"/>
</dbReference>
<gene>
    <name evidence="9" type="ORF">VP01_2348g2</name>
</gene>
<feature type="active site" description="Proton donor" evidence="4">
    <location>
        <position position="108"/>
    </location>
</feature>
<dbReference type="SUPFAM" id="SSF51430">
    <property type="entry name" value="NAD(P)-linked oxidoreductase"/>
    <property type="match status" value="1"/>
</dbReference>
<evidence type="ECO:0000313" key="9">
    <source>
        <dbReference type="EMBL" id="KNZ56675.1"/>
    </source>
</evidence>
<feature type="region of interest" description="Disordered" evidence="7">
    <location>
        <begin position="13"/>
        <end position="51"/>
    </location>
</feature>
<protein>
    <recommendedName>
        <fullName evidence="8">NADP-dependent oxidoreductase domain-containing protein</fullName>
    </recommendedName>
</protein>
<evidence type="ECO:0000256" key="5">
    <source>
        <dbReference type="PIRSR" id="PIRSR000097-2"/>
    </source>
</evidence>
<dbReference type="PROSITE" id="PS00062">
    <property type="entry name" value="ALDOKETO_REDUCTASE_2"/>
    <property type="match status" value="1"/>
</dbReference>
<dbReference type="InterPro" id="IPR020471">
    <property type="entry name" value="AKR"/>
</dbReference>
<dbReference type="VEuPathDB" id="FungiDB:VP01_2348g2"/>
<dbReference type="PIRSF" id="PIRSF000097">
    <property type="entry name" value="AKR"/>
    <property type="match status" value="1"/>
</dbReference>
<evidence type="ECO:0000313" key="10">
    <source>
        <dbReference type="Proteomes" id="UP000037035"/>
    </source>
</evidence>
<dbReference type="Gene3D" id="3.20.20.100">
    <property type="entry name" value="NADP-dependent oxidoreductase domain"/>
    <property type="match status" value="1"/>
</dbReference>
<evidence type="ECO:0000256" key="3">
    <source>
        <dbReference type="ARBA" id="ARBA00023002"/>
    </source>
</evidence>
<dbReference type="Proteomes" id="UP000037035">
    <property type="component" value="Unassembled WGS sequence"/>
</dbReference>
<comment type="caution">
    <text evidence="9">The sequence shown here is derived from an EMBL/GenBank/DDBJ whole genome shotgun (WGS) entry which is preliminary data.</text>
</comment>
<keyword evidence="3" id="KW-0560">Oxidoreductase</keyword>
<dbReference type="InterPro" id="IPR044494">
    <property type="entry name" value="AKR3C2/3"/>
</dbReference>
<evidence type="ECO:0000256" key="7">
    <source>
        <dbReference type="SAM" id="MobiDB-lite"/>
    </source>
</evidence>
<dbReference type="PANTHER" id="PTHR43827:SF3">
    <property type="entry name" value="NADP-DEPENDENT OXIDOREDUCTASE DOMAIN-CONTAINING PROTEIN"/>
    <property type="match status" value="1"/>
</dbReference>
<dbReference type="GO" id="GO:0016616">
    <property type="term" value="F:oxidoreductase activity, acting on the CH-OH group of donors, NAD or NADP as acceptor"/>
    <property type="evidence" value="ECO:0007669"/>
    <property type="project" value="UniProtKB-ARBA"/>
</dbReference>
<feature type="site" description="Lowers pKa of active site Tyr" evidence="6">
    <location>
        <position position="133"/>
    </location>
</feature>
<reference evidence="9 10" key="1">
    <citation type="submission" date="2015-08" db="EMBL/GenBank/DDBJ databases">
        <title>Next Generation Sequencing and Analysis of the Genome of Puccinia sorghi L Schw, the Causal Agent of Maize Common Rust.</title>
        <authorList>
            <person name="Rochi L."/>
            <person name="Burguener G."/>
            <person name="Darino M."/>
            <person name="Turjanski A."/>
            <person name="Kreff E."/>
            <person name="Dieguez M.J."/>
            <person name="Sacco F."/>
        </authorList>
    </citation>
    <scope>NUCLEOTIDE SEQUENCE [LARGE SCALE GENOMIC DNA]</scope>
    <source>
        <strain evidence="9 10">RO10H11247</strain>
    </source>
</reference>
<organism evidence="9 10">
    <name type="scientific">Puccinia sorghi</name>
    <dbReference type="NCBI Taxonomy" id="27349"/>
    <lineage>
        <taxon>Eukaryota</taxon>
        <taxon>Fungi</taxon>
        <taxon>Dikarya</taxon>
        <taxon>Basidiomycota</taxon>
        <taxon>Pucciniomycotina</taxon>
        <taxon>Pucciniomycetes</taxon>
        <taxon>Pucciniales</taxon>
        <taxon>Pucciniaceae</taxon>
        <taxon>Puccinia</taxon>
    </lineage>
</organism>
<accession>A0A0L6V975</accession>
<sequence>MLRREFTRGLGYTSSAATGVPSGGTQDDERVKKDLSTGHSDDMGENMNPGAGGMVKLNDGKEIPLIGYGSGSAWFQATGPDGISAALVDATRTALALGYTHLDAAKVYGNERSTGVAISSCGIPREKLFITTKISTGLKTLKETLKAQLRDLQVEYVDLYLLHTPLFATNTDEPSLAEAWKLMEEVRAEGLARSIGVSNYRIKDLQETLKACSVKPAVNQIEFHPYVWKEAEPLLEFMQQEKIALEAYGTQAPVVKLPGGAVDSVVERLGSARGISTGEVLMKWAKGHGAIVVTTSGKKDRMASMHSVFLDNQTDLSPAEIKELDAVGLNAPVQRVFQKHMSE</sequence>
<dbReference type="FunFam" id="3.20.20.100:FF:000002">
    <property type="entry name" value="2,5-diketo-D-gluconic acid reductase A"/>
    <property type="match status" value="1"/>
</dbReference>
<dbReference type="STRING" id="27349.A0A0L6V975"/>
<dbReference type="OrthoDB" id="416253at2759"/>
<feature type="binding site" evidence="5">
    <location>
        <position position="163"/>
    </location>
    <ligand>
        <name>substrate</name>
    </ligand>
</feature>
<dbReference type="PANTHER" id="PTHR43827">
    <property type="entry name" value="2,5-DIKETO-D-GLUCONIC ACID REDUCTASE"/>
    <property type="match status" value="1"/>
</dbReference>
<evidence type="ECO:0000259" key="8">
    <source>
        <dbReference type="Pfam" id="PF00248"/>
    </source>
</evidence>
<dbReference type="Pfam" id="PF00248">
    <property type="entry name" value="Aldo_ket_red"/>
    <property type="match status" value="1"/>
</dbReference>
<evidence type="ECO:0000256" key="4">
    <source>
        <dbReference type="PIRSR" id="PIRSR000097-1"/>
    </source>
</evidence>
<dbReference type="InterPro" id="IPR023210">
    <property type="entry name" value="NADP_OxRdtase_dom"/>
</dbReference>
<dbReference type="EMBL" id="LAVV01007223">
    <property type="protein sequence ID" value="KNZ56675.1"/>
    <property type="molecule type" value="Genomic_DNA"/>
</dbReference>
<comment type="similarity">
    <text evidence="1">Belongs to the aldo/keto reductase family.</text>
</comment>
<dbReference type="AlphaFoldDB" id="A0A0L6V975"/>
<evidence type="ECO:0000256" key="1">
    <source>
        <dbReference type="ARBA" id="ARBA00007905"/>
    </source>
</evidence>
<keyword evidence="10" id="KW-1185">Reference proteome</keyword>
<evidence type="ECO:0000256" key="6">
    <source>
        <dbReference type="PIRSR" id="PIRSR000097-3"/>
    </source>
</evidence>
<evidence type="ECO:0000256" key="2">
    <source>
        <dbReference type="ARBA" id="ARBA00022857"/>
    </source>
</evidence>
<keyword evidence="2" id="KW-0521">NADP</keyword>